<name>A0AAE1E0F1_9GAST</name>
<evidence type="ECO:0000256" key="1">
    <source>
        <dbReference type="SAM" id="MobiDB-lite"/>
    </source>
</evidence>
<dbReference type="Proteomes" id="UP001283361">
    <property type="component" value="Unassembled WGS sequence"/>
</dbReference>
<evidence type="ECO:0000313" key="3">
    <source>
        <dbReference type="EMBL" id="KAK3788985.1"/>
    </source>
</evidence>
<proteinExistence type="predicted"/>
<dbReference type="AlphaFoldDB" id="A0AAE1E0F1"/>
<reference evidence="3" key="1">
    <citation type="journal article" date="2023" name="G3 (Bethesda)">
        <title>A reference genome for the long-term kleptoplast-retaining sea slug Elysia crispata morphotype clarki.</title>
        <authorList>
            <person name="Eastman K.E."/>
            <person name="Pendleton A.L."/>
            <person name="Shaikh M.A."/>
            <person name="Suttiyut T."/>
            <person name="Ogas R."/>
            <person name="Tomko P."/>
            <person name="Gavelis G."/>
            <person name="Widhalm J.R."/>
            <person name="Wisecaver J.H."/>
        </authorList>
    </citation>
    <scope>NUCLEOTIDE SEQUENCE</scope>
    <source>
        <strain evidence="3">ECLA1</strain>
    </source>
</reference>
<accession>A0AAE1E0F1</accession>
<dbReference type="InterPro" id="IPR055471">
    <property type="entry name" value="DUF7043"/>
</dbReference>
<dbReference type="Pfam" id="PF23070">
    <property type="entry name" value="DUF7043"/>
    <property type="match status" value="1"/>
</dbReference>
<comment type="caution">
    <text evidence="3">The sequence shown here is derived from an EMBL/GenBank/DDBJ whole genome shotgun (WGS) entry which is preliminary data.</text>
</comment>
<evidence type="ECO:0000313" key="4">
    <source>
        <dbReference type="Proteomes" id="UP001283361"/>
    </source>
</evidence>
<evidence type="ECO:0000259" key="2">
    <source>
        <dbReference type="Pfam" id="PF23070"/>
    </source>
</evidence>
<dbReference type="PANTHER" id="PTHR22255:SF9">
    <property type="entry name" value="LP06548P"/>
    <property type="match status" value="1"/>
</dbReference>
<feature type="region of interest" description="Disordered" evidence="1">
    <location>
        <begin position="752"/>
        <end position="781"/>
    </location>
</feature>
<protein>
    <recommendedName>
        <fullName evidence="2">DUF7043 domain-containing protein</fullName>
    </recommendedName>
</protein>
<feature type="domain" description="DUF7043" evidence="2">
    <location>
        <begin position="451"/>
        <end position="548"/>
    </location>
</feature>
<dbReference type="PANTHER" id="PTHR22255">
    <property type="entry name" value="LP06548P"/>
    <property type="match status" value="1"/>
</dbReference>
<sequence length="817" mass="94692">MLERSSANSVWGHLSTYSSVPDISTDVWVSSQVLKLCVDLHRNQGTNEFIIALQKHISLGSSVVPYRAGRFSKKRELSNGDGSRRCKPLFSQYDRFCELDCMAPDEACQFPKFMQSPKRGRSLIPWTTRTIWINVRHRPEWLEKHEIIVKNGHIWHTRYTTTNSLDCKHPRRRRFQHMKSDKCQNEQAVYNRTCMNEEGENKYRVIQYNIDGTHRFTCIKFKNESNNVVQVYQGNLAQTNDPNLCDEKELTLEEWPWIAKWNQERAPCEISGGFSFRTIRRLTNEDYCEEEWRRSTLEIECMKGDGVEFRTPVNGKCNPFSKHSHVKRLTCWAGWHSDNFTFIIASDAFSEEPKYCLRFPKDQRGEFSVLVYFSIVCPTKIDGKPIAGIEYYELRMRRKDPYKCEDDDEKSCREMFKTPNDCAKDKAFAPHCPLTCDKCPLKTRSELMSKICEFHEFQVGNWRYFTKRHFDIEKVTVRITKEMAVFSHLGHFQCLQKENETRFKMASLYENGCAPRYTCIDFKRQTANVLQYRISASERSELAMDDLCIFRDDPEPLKDFVRSYHFRNLIRQQDGFMPSYCGLTGTIPFNGTVNGRSCQGTVSDWDEKRCTSRGVFALSSDTCKELLLPMEFQCLSFIEDKKVNLQQLVITRSLDGTNSYNCWILTSYVSVDRSPLRILYRMPTAQCTLVTEIDLTNSNSDAVLYLDDKKKSQACFPKEVKLPVLPNYGNKASTNNPGYAVVHPNHTVRSQDTAVQVDSDQPKDSPGQSSPITDAHHTDPPYPGYYKDSAVTNICSFKILTFLIIFAGFLTHYPLSR</sequence>
<dbReference type="EMBL" id="JAWDGP010001707">
    <property type="protein sequence ID" value="KAK3788985.1"/>
    <property type="molecule type" value="Genomic_DNA"/>
</dbReference>
<organism evidence="3 4">
    <name type="scientific">Elysia crispata</name>
    <name type="common">lettuce slug</name>
    <dbReference type="NCBI Taxonomy" id="231223"/>
    <lineage>
        <taxon>Eukaryota</taxon>
        <taxon>Metazoa</taxon>
        <taxon>Spiralia</taxon>
        <taxon>Lophotrochozoa</taxon>
        <taxon>Mollusca</taxon>
        <taxon>Gastropoda</taxon>
        <taxon>Heterobranchia</taxon>
        <taxon>Euthyneura</taxon>
        <taxon>Panpulmonata</taxon>
        <taxon>Sacoglossa</taxon>
        <taxon>Placobranchoidea</taxon>
        <taxon>Plakobranchidae</taxon>
        <taxon>Elysia</taxon>
    </lineage>
</organism>
<gene>
    <name evidence="3" type="ORF">RRG08_039593</name>
</gene>
<keyword evidence="4" id="KW-1185">Reference proteome</keyword>